<dbReference type="PANTHER" id="PTHR48111">
    <property type="entry name" value="REGULATOR OF RPOS"/>
    <property type="match status" value="1"/>
</dbReference>
<keyword evidence="6" id="KW-0804">Transcription</keyword>
<evidence type="ECO:0000256" key="3">
    <source>
        <dbReference type="ARBA" id="ARBA00023012"/>
    </source>
</evidence>
<dbReference type="GO" id="GO:0032993">
    <property type="term" value="C:protein-DNA complex"/>
    <property type="evidence" value="ECO:0007669"/>
    <property type="project" value="TreeGrafter"/>
</dbReference>
<evidence type="ECO:0000256" key="1">
    <source>
        <dbReference type="ARBA" id="ARBA00004496"/>
    </source>
</evidence>
<dbReference type="GO" id="GO:0000976">
    <property type="term" value="F:transcription cis-regulatory region binding"/>
    <property type="evidence" value="ECO:0007669"/>
    <property type="project" value="TreeGrafter"/>
</dbReference>
<gene>
    <name evidence="11" type="ORF">PSTEL_22260</name>
</gene>
<feature type="domain" description="OmpR/PhoB-type" evidence="10">
    <location>
        <begin position="133"/>
        <end position="232"/>
    </location>
</feature>
<dbReference type="Gene3D" id="6.10.250.690">
    <property type="match status" value="1"/>
</dbReference>
<dbReference type="SMART" id="SM00862">
    <property type="entry name" value="Trans_reg_C"/>
    <property type="match status" value="1"/>
</dbReference>
<dbReference type="InterPro" id="IPR001789">
    <property type="entry name" value="Sig_transdc_resp-reg_receiver"/>
</dbReference>
<keyword evidence="12" id="KW-1185">Reference proteome</keyword>
<dbReference type="InterPro" id="IPR011006">
    <property type="entry name" value="CheY-like_superfamily"/>
</dbReference>
<evidence type="ECO:0000256" key="4">
    <source>
        <dbReference type="ARBA" id="ARBA00023015"/>
    </source>
</evidence>
<evidence type="ECO:0000256" key="6">
    <source>
        <dbReference type="ARBA" id="ARBA00023163"/>
    </source>
</evidence>
<keyword evidence="5 8" id="KW-0238">DNA-binding</keyword>
<dbReference type="PROSITE" id="PS50110">
    <property type="entry name" value="RESPONSE_REGULATORY"/>
    <property type="match status" value="1"/>
</dbReference>
<feature type="modified residue" description="4-aspartylphosphate" evidence="7">
    <location>
        <position position="59"/>
    </location>
</feature>
<dbReference type="SUPFAM" id="SSF52172">
    <property type="entry name" value="CheY-like"/>
    <property type="match status" value="1"/>
</dbReference>
<dbReference type="Pfam" id="PF00486">
    <property type="entry name" value="Trans_reg_C"/>
    <property type="match status" value="1"/>
</dbReference>
<dbReference type="CDD" id="cd00383">
    <property type="entry name" value="trans_reg_C"/>
    <property type="match status" value="1"/>
</dbReference>
<evidence type="ECO:0000256" key="8">
    <source>
        <dbReference type="PROSITE-ProRule" id="PRU01091"/>
    </source>
</evidence>
<accession>A0A089N9I6</accession>
<dbReference type="Proteomes" id="UP000029507">
    <property type="component" value="Chromosome"/>
</dbReference>
<sequence length="236" mass="26660">MWQGVSKLIHLLIVEDVEDVHSILVELFLSEGYNVHSAYDGLEAAKIFREEAIDLVLLDIMLPYKSGDELVKEFRQTSNVPIMMLSAKDLVSTKIDLLRLGADDYLTKPFDLGEVLVRVEALLRRSQPTGAIAGIIRHGPIVLDNEAKRVMLNGEAINLTAKEFALLHLFLQHPAKVFTKANLFESVWQESFYGDESIIKTHLSNLRNKLKQAGLQADYIETIRGIGYRLKKSDEK</sequence>
<dbReference type="PANTHER" id="PTHR48111:SF2">
    <property type="entry name" value="RESPONSE REGULATOR SAER"/>
    <property type="match status" value="1"/>
</dbReference>
<keyword evidence="3" id="KW-0902">Two-component regulatory system</keyword>
<evidence type="ECO:0000313" key="12">
    <source>
        <dbReference type="Proteomes" id="UP000029507"/>
    </source>
</evidence>
<proteinExistence type="predicted"/>
<dbReference type="KEGG" id="pste:PSTEL_22260"/>
<comment type="subcellular location">
    <subcellularLocation>
        <location evidence="1">Cytoplasm</location>
    </subcellularLocation>
</comment>
<feature type="domain" description="Response regulatory" evidence="9">
    <location>
        <begin position="10"/>
        <end position="123"/>
    </location>
</feature>
<dbReference type="AlphaFoldDB" id="A0A089N9I6"/>
<evidence type="ECO:0000313" key="11">
    <source>
        <dbReference type="EMBL" id="AIQ65429.1"/>
    </source>
</evidence>
<evidence type="ECO:0000259" key="10">
    <source>
        <dbReference type="PROSITE" id="PS51755"/>
    </source>
</evidence>
<dbReference type="InterPro" id="IPR036388">
    <property type="entry name" value="WH-like_DNA-bd_sf"/>
</dbReference>
<evidence type="ECO:0000256" key="7">
    <source>
        <dbReference type="PROSITE-ProRule" id="PRU00169"/>
    </source>
</evidence>
<protein>
    <submittedName>
        <fullName evidence="11">Chemotaxis protein CheY</fullName>
    </submittedName>
</protein>
<dbReference type="InterPro" id="IPR039420">
    <property type="entry name" value="WalR-like"/>
</dbReference>
<dbReference type="Gene3D" id="3.40.50.2300">
    <property type="match status" value="1"/>
</dbReference>
<dbReference type="GO" id="GO:0006355">
    <property type="term" value="P:regulation of DNA-templated transcription"/>
    <property type="evidence" value="ECO:0007669"/>
    <property type="project" value="InterPro"/>
</dbReference>
<evidence type="ECO:0000256" key="2">
    <source>
        <dbReference type="ARBA" id="ARBA00022553"/>
    </source>
</evidence>
<organism evidence="11 12">
    <name type="scientific">Paenibacillus stellifer</name>
    <dbReference type="NCBI Taxonomy" id="169760"/>
    <lineage>
        <taxon>Bacteria</taxon>
        <taxon>Bacillati</taxon>
        <taxon>Bacillota</taxon>
        <taxon>Bacilli</taxon>
        <taxon>Bacillales</taxon>
        <taxon>Paenibacillaceae</taxon>
        <taxon>Paenibacillus</taxon>
    </lineage>
</organism>
<dbReference type="HOGENOM" id="CLU_000445_30_4_9"/>
<keyword evidence="4" id="KW-0805">Transcription regulation</keyword>
<evidence type="ECO:0000259" key="9">
    <source>
        <dbReference type="PROSITE" id="PS50110"/>
    </source>
</evidence>
<dbReference type="SMART" id="SM00448">
    <property type="entry name" value="REC"/>
    <property type="match status" value="1"/>
</dbReference>
<dbReference type="STRING" id="169760.PSTEL_22260"/>
<dbReference type="GO" id="GO:0005829">
    <property type="term" value="C:cytosol"/>
    <property type="evidence" value="ECO:0007669"/>
    <property type="project" value="TreeGrafter"/>
</dbReference>
<name>A0A089N9I6_9BACL</name>
<keyword evidence="2 7" id="KW-0597">Phosphoprotein</keyword>
<dbReference type="InterPro" id="IPR001867">
    <property type="entry name" value="OmpR/PhoB-type_DNA-bd"/>
</dbReference>
<dbReference type="EMBL" id="CP009286">
    <property type="protein sequence ID" value="AIQ65429.1"/>
    <property type="molecule type" value="Genomic_DNA"/>
</dbReference>
<dbReference type="FunFam" id="1.10.10.10:FF:000018">
    <property type="entry name" value="DNA-binding response regulator ResD"/>
    <property type="match status" value="1"/>
</dbReference>
<dbReference type="Gene3D" id="1.10.10.10">
    <property type="entry name" value="Winged helix-like DNA-binding domain superfamily/Winged helix DNA-binding domain"/>
    <property type="match status" value="1"/>
</dbReference>
<dbReference type="PROSITE" id="PS51755">
    <property type="entry name" value="OMPR_PHOB"/>
    <property type="match status" value="1"/>
</dbReference>
<evidence type="ECO:0000256" key="5">
    <source>
        <dbReference type="ARBA" id="ARBA00023125"/>
    </source>
</evidence>
<reference evidence="11 12" key="1">
    <citation type="submission" date="2014-08" db="EMBL/GenBank/DDBJ databases">
        <title>Comparative genomics of the Paenibacillus odorifer group.</title>
        <authorList>
            <person name="den Bakker H.C."/>
            <person name="Tsai Y.-C."/>
            <person name="Martin N."/>
            <person name="Korlach J."/>
            <person name="Wiedmann M."/>
        </authorList>
    </citation>
    <scope>NUCLEOTIDE SEQUENCE [LARGE SCALE GENOMIC DNA]</scope>
    <source>
        <strain evidence="11 12">DSM 14472</strain>
    </source>
</reference>
<dbReference type="Pfam" id="PF00072">
    <property type="entry name" value="Response_reg"/>
    <property type="match status" value="1"/>
</dbReference>
<dbReference type="GO" id="GO:0000156">
    <property type="term" value="F:phosphorelay response regulator activity"/>
    <property type="evidence" value="ECO:0007669"/>
    <property type="project" value="TreeGrafter"/>
</dbReference>
<feature type="DNA-binding region" description="OmpR/PhoB-type" evidence="8">
    <location>
        <begin position="133"/>
        <end position="232"/>
    </location>
</feature>